<dbReference type="Proteomes" id="UP000004358">
    <property type="component" value="Unassembled WGS sequence"/>
</dbReference>
<keyword evidence="3 4" id="KW-0975">Bacterial flagellum</keyword>
<dbReference type="InterPro" id="IPR001444">
    <property type="entry name" value="Flag_bb_rod_N"/>
</dbReference>
<evidence type="ECO:0000313" key="8">
    <source>
        <dbReference type="EMBL" id="EAQ82408.1"/>
    </source>
</evidence>
<evidence type="ECO:0000256" key="3">
    <source>
        <dbReference type="ARBA" id="ARBA00023143"/>
    </source>
</evidence>
<accession>A3ZKX5</accession>
<dbReference type="EMBL" id="AANZ01000001">
    <property type="protein sequence ID" value="EAQ82408.1"/>
    <property type="molecule type" value="Genomic_DNA"/>
</dbReference>
<dbReference type="InterPro" id="IPR020013">
    <property type="entry name" value="Flagellar_FlgE/F/G"/>
</dbReference>
<dbReference type="GO" id="GO:0071978">
    <property type="term" value="P:bacterial-type flagellum-dependent swarming motility"/>
    <property type="evidence" value="ECO:0007669"/>
    <property type="project" value="TreeGrafter"/>
</dbReference>
<dbReference type="HOGENOM" id="CLU_013687_0_0_0"/>
<dbReference type="AlphaFoldDB" id="A3ZKX5"/>
<dbReference type="OrthoDB" id="9804559at2"/>
<evidence type="ECO:0000313" key="9">
    <source>
        <dbReference type="Proteomes" id="UP000004358"/>
    </source>
</evidence>
<feature type="domain" description="Flagellar basal body rod protein N-terminal" evidence="5">
    <location>
        <begin position="5"/>
        <end position="35"/>
    </location>
</feature>
<evidence type="ECO:0000256" key="4">
    <source>
        <dbReference type="RuleBase" id="RU362116"/>
    </source>
</evidence>
<dbReference type="SUPFAM" id="SSF117143">
    <property type="entry name" value="Flagellar hook protein flgE"/>
    <property type="match status" value="1"/>
</dbReference>
<evidence type="ECO:0000256" key="2">
    <source>
        <dbReference type="ARBA" id="ARBA00009677"/>
    </source>
</evidence>
<gene>
    <name evidence="8" type="ORF">DSM3645_08422</name>
</gene>
<organism evidence="8 9">
    <name type="scientific">Blastopirellula marina DSM 3645</name>
    <dbReference type="NCBI Taxonomy" id="314230"/>
    <lineage>
        <taxon>Bacteria</taxon>
        <taxon>Pseudomonadati</taxon>
        <taxon>Planctomycetota</taxon>
        <taxon>Planctomycetia</taxon>
        <taxon>Pirellulales</taxon>
        <taxon>Pirellulaceae</taxon>
        <taxon>Blastopirellula</taxon>
    </lineage>
</organism>
<feature type="domain" description="Flagellar hook protein FlgE/F/G-like D1" evidence="7">
    <location>
        <begin position="92"/>
        <end position="147"/>
    </location>
</feature>
<name>A3ZKX5_9BACT</name>
<dbReference type="InterPro" id="IPR010930">
    <property type="entry name" value="Flg_bb/hook_C_dom"/>
</dbReference>
<dbReference type="Pfam" id="PF00460">
    <property type="entry name" value="Flg_bb_rod"/>
    <property type="match status" value="1"/>
</dbReference>
<dbReference type="Pfam" id="PF22692">
    <property type="entry name" value="LlgE_F_G_D1"/>
    <property type="match status" value="1"/>
</dbReference>
<dbReference type="GO" id="GO:0009425">
    <property type="term" value="C:bacterial-type flagellum basal body"/>
    <property type="evidence" value="ECO:0007669"/>
    <property type="project" value="UniProtKB-SubCell"/>
</dbReference>
<dbReference type="Pfam" id="PF06429">
    <property type="entry name" value="Flg_bbr_C"/>
    <property type="match status" value="1"/>
</dbReference>
<dbReference type="RefSeq" id="WP_002655278.1">
    <property type="nucleotide sequence ID" value="NZ_CH672377.1"/>
</dbReference>
<comment type="similarity">
    <text evidence="2 4">Belongs to the flagella basal body rod proteins family.</text>
</comment>
<reference evidence="8 9" key="1">
    <citation type="submission" date="2006-02" db="EMBL/GenBank/DDBJ databases">
        <authorList>
            <person name="Amann R."/>
            <person name="Ferriera S."/>
            <person name="Johnson J."/>
            <person name="Kravitz S."/>
            <person name="Halpern A."/>
            <person name="Remington K."/>
            <person name="Beeson K."/>
            <person name="Tran B."/>
            <person name="Rogers Y.-H."/>
            <person name="Friedman R."/>
            <person name="Venter J.C."/>
        </authorList>
    </citation>
    <scope>NUCLEOTIDE SEQUENCE [LARGE SCALE GENOMIC DNA]</scope>
    <source>
        <strain evidence="8 9">DSM 3645</strain>
    </source>
</reference>
<dbReference type="NCBIfam" id="TIGR03506">
    <property type="entry name" value="FlgEFG_subfam"/>
    <property type="match status" value="1"/>
</dbReference>
<dbReference type="PANTHER" id="PTHR30435">
    <property type="entry name" value="FLAGELLAR PROTEIN"/>
    <property type="match status" value="1"/>
</dbReference>
<comment type="subcellular location">
    <subcellularLocation>
        <location evidence="1 4">Bacterial flagellum basal body</location>
    </subcellularLocation>
</comment>
<dbReference type="STRING" id="314230.DSM3645_08422"/>
<dbReference type="InterPro" id="IPR019776">
    <property type="entry name" value="Flagellar_basal_body_rod_CS"/>
</dbReference>
<dbReference type="InterPro" id="IPR037925">
    <property type="entry name" value="FlgE/F/G-like"/>
</dbReference>
<feature type="domain" description="Flagellar basal-body/hook protein C-terminal" evidence="6">
    <location>
        <begin position="206"/>
        <end position="249"/>
    </location>
</feature>
<dbReference type="PROSITE" id="PS00588">
    <property type="entry name" value="FLAGELLA_BB_ROD"/>
    <property type="match status" value="1"/>
</dbReference>
<dbReference type="eggNOG" id="COG4786">
    <property type="taxonomic scope" value="Bacteria"/>
</dbReference>
<evidence type="ECO:0000256" key="1">
    <source>
        <dbReference type="ARBA" id="ARBA00004117"/>
    </source>
</evidence>
<comment type="caution">
    <text evidence="8">The sequence shown here is derived from an EMBL/GenBank/DDBJ whole genome shotgun (WGS) entry which is preliminary data.</text>
</comment>
<evidence type="ECO:0000259" key="5">
    <source>
        <dbReference type="Pfam" id="PF00460"/>
    </source>
</evidence>
<sequence length="255" mass="27220">MPYGLYIAAEGAQAQAQRVEVLANNIANVDTTGFKRDLAVLQARYSQAIEDGKDYPNSGSINDVGGGVYVSEKVTDYSRGVLKGTNVPTDLAIAGDGFFQVEIDGETYLTRAGNFTFTADGALVTPAGNAVLDAEGEPVQVDPEALANHVGNYFDENGFCTVGGDVVPLAMVKPKSVSDLAKYGDNAFFPLAPVEPLALEERQTRAGYLEGSGVNSITEMMTMIEAQRAYEANVNLIKNHDEMLGNLISRVLRQG</sequence>
<evidence type="ECO:0000259" key="7">
    <source>
        <dbReference type="Pfam" id="PF22692"/>
    </source>
</evidence>
<evidence type="ECO:0000259" key="6">
    <source>
        <dbReference type="Pfam" id="PF06429"/>
    </source>
</evidence>
<dbReference type="PANTHER" id="PTHR30435:SF19">
    <property type="entry name" value="FLAGELLAR BASAL-BODY ROD PROTEIN FLGG"/>
    <property type="match status" value="1"/>
</dbReference>
<protein>
    <submittedName>
        <fullName evidence="8">FlgF</fullName>
    </submittedName>
</protein>
<proteinExistence type="inferred from homology"/>
<dbReference type="InterPro" id="IPR053967">
    <property type="entry name" value="LlgE_F_G-like_D1"/>
</dbReference>